<name>A0A4P6FH93_9MICO</name>
<dbReference type="AlphaFoldDB" id="A0A4P6FH93"/>
<evidence type="ECO:0000313" key="2">
    <source>
        <dbReference type="Proteomes" id="UP000292118"/>
    </source>
</evidence>
<gene>
    <name evidence="1" type="ORF">ET471_08110</name>
</gene>
<proteinExistence type="predicted"/>
<dbReference type="OrthoDB" id="9792527at2"/>
<dbReference type="RefSeq" id="WP_129187511.1">
    <property type="nucleotide sequence ID" value="NZ_CP035493.1"/>
</dbReference>
<evidence type="ECO:0000313" key="1">
    <source>
        <dbReference type="EMBL" id="QAY69998.1"/>
    </source>
</evidence>
<reference evidence="1 2" key="1">
    <citation type="submission" date="2019-01" db="EMBL/GenBank/DDBJ databases">
        <title>Genome sequencing of strain FW10M-9.</title>
        <authorList>
            <person name="Heo J."/>
            <person name="Kim S.-J."/>
            <person name="Kim J.-S."/>
            <person name="Hong S.-B."/>
            <person name="Kwon S.-W."/>
        </authorList>
    </citation>
    <scope>NUCLEOTIDE SEQUENCE [LARGE SCALE GENOMIC DNA]</scope>
    <source>
        <strain evidence="1 2">FW10M-9</strain>
    </source>
</reference>
<sequence length="124" mass="13342">MPDVVQGRRLPDVQWPNLPDQVEIVEGPDGNPVEAGLTPGDYWKCVGLDLGDRYPTNLTRTVWQFYSPDGHGIGTLISHTVRENADGTITVAPGDGSSNSVLHHGGAAGSTWHGYVDHGVWKPC</sequence>
<dbReference type="EMBL" id="CP035493">
    <property type="protein sequence ID" value="QAY69998.1"/>
    <property type="molecule type" value="Genomic_DNA"/>
</dbReference>
<dbReference type="Proteomes" id="UP000292118">
    <property type="component" value="Chromosome"/>
</dbReference>
<organism evidence="1 2">
    <name type="scientific">Xylanimonas protaetiae</name>
    <dbReference type="NCBI Taxonomy" id="2509457"/>
    <lineage>
        <taxon>Bacteria</taxon>
        <taxon>Bacillati</taxon>
        <taxon>Actinomycetota</taxon>
        <taxon>Actinomycetes</taxon>
        <taxon>Micrococcales</taxon>
        <taxon>Promicromonosporaceae</taxon>
        <taxon>Xylanimonas</taxon>
    </lineage>
</organism>
<accession>A0A4P6FH93</accession>
<protein>
    <submittedName>
        <fullName evidence="1">Uncharacterized protein</fullName>
    </submittedName>
</protein>
<keyword evidence="2" id="KW-1185">Reference proteome</keyword>
<dbReference type="KEGG" id="xya:ET471_08110"/>